<evidence type="ECO:0000259" key="2">
    <source>
        <dbReference type="Pfam" id="PF03399"/>
    </source>
</evidence>
<dbReference type="EMBL" id="SGPM01000040">
    <property type="protein sequence ID" value="THH31671.1"/>
    <property type="molecule type" value="Genomic_DNA"/>
</dbReference>
<feature type="region of interest" description="Disordered" evidence="1">
    <location>
        <begin position="1"/>
        <end position="108"/>
    </location>
</feature>
<feature type="compositionally biased region" description="Acidic residues" evidence="1">
    <location>
        <begin position="82"/>
        <end position="108"/>
    </location>
</feature>
<dbReference type="OrthoDB" id="264795at2759"/>
<proteinExistence type="predicted"/>
<dbReference type="Gene3D" id="1.25.40.990">
    <property type="match status" value="1"/>
</dbReference>
<dbReference type="GO" id="GO:0006406">
    <property type="term" value="P:mRNA export from nucleus"/>
    <property type="evidence" value="ECO:0007669"/>
    <property type="project" value="TreeGrafter"/>
</dbReference>
<dbReference type="Proteomes" id="UP000308730">
    <property type="component" value="Unassembled WGS sequence"/>
</dbReference>
<dbReference type="GO" id="GO:0005737">
    <property type="term" value="C:cytoplasm"/>
    <property type="evidence" value="ECO:0007669"/>
    <property type="project" value="TreeGrafter"/>
</dbReference>
<feature type="domain" description="SAC3/GANP/THP3 conserved" evidence="2">
    <location>
        <begin position="156"/>
        <end position="211"/>
    </location>
</feature>
<sequence length="1011" mass="112918">MDEFQIRGRGRGNGERRGTHKNKHWVAGHENGVHSADNEKWERGGYRGGRGRGVRGRGGGSGRSTPFLAAAGPLYDDATSGAEDEAQDGMDATDTEIEVEGTEVDDPEERERYWKELVKARELEKKRMIAEKKWADPDAPMRLEDAITPVGTCTDMCPKFERYRREREHNLDKWEVIPGTKRVDHARAVKMYERASGSKSLPSDLRTPEACRLITGPIAIECHDRCARFHIVAMHVQRDVTGFDLRLEEQQLSHSLLSLQQFYEDQRGQYTSPTELEMRVYQRLISVRNLKERHEDVPVQITSHPVFQLTTRFLHHVQKESAPISRSSALRVGQEGMQIFGELAAVLREQHNTVMIYLTACILERLFGKDTIEDMESVRGSLTISDIIDGSQSTQAFTSSPDTITEVFDDPGMTSQGPAPMARSATEWLASNFGSQPAVPVSATTPSVPPATQGINGGSIPQPPRSAFANINPTPAGTSSAQTPFPLTLPQGKGKAKEVEVDLDELAKVFKREHSPFVKCFRKWLKRTTDLALWEEACRRGEAYREKKEREKLSNSRRGALDKSSSKRRASSGTEPDSYAKKRARRRKSTDYKAAVTDEQLVQQLKENHEEHQRRWAHGSFLEAIRRRVEALSPDGDSPDAWRAWLSLNTDNDGTAIWLEHKFDMPQSGEWISDTVFSVPAVPKAQAGRMPLGSPGLVIFERTPLGDVEDAIERKYRVLDDCARLRDIVDGLSSDSQMRFLPSLLVINWQNAGEQDILRDFADMTESFVQAGHLKNVYTFAVSSTDKDLDKTFEQLVGGVDLEVEDRLVQTVSWQVDWPRYNDVLSSIKEAQTQAVLGILAVLGKHAQVDIEIPVDMEAPAHLGMEYATGPFLNAFEKLTIAAAERLLGDKPQSSYTVLKERVSTASKTFQGTLESISSRLRESGVGILLQWSKRRADDDIDSPSTPKRLRPSISRETSDDTDNSVLEDSPPMGPPSTLATSTAGYSEPVEKPTVTAAMLRALARDILKSR</sequence>
<feature type="compositionally biased region" description="Basic and acidic residues" evidence="1">
    <location>
        <begin position="1"/>
        <end position="17"/>
    </location>
</feature>
<feature type="compositionally biased region" description="Basic and acidic residues" evidence="1">
    <location>
        <begin position="544"/>
        <end position="565"/>
    </location>
</feature>
<dbReference type="AlphaFoldDB" id="A0A4S4N1R4"/>
<gene>
    <name evidence="3" type="ORF">EUX98_g2516</name>
</gene>
<dbReference type="InterPro" id="IPR045107">
    <property type="entry name" value="SAC3/GANP/THP3"/>
</dbReference>
<evidence type="ECO:0000313" key="4">
    <source>
        <dbReference type="Proteomes" id="UP000308730"/>
    </source>
</evidence>
<feature type="region of interest" description="Disordered" evidence="1">
    <location>
        <begin position="938"/>
        <end position="993"/>
    </location>
</feature>
<organism evidence="3 4">
    <name type="scientific">Antrodiella citrinella</name>
    <dbReference type="NCBI Taxonomy" id="2447956"/>
    <lineage>
        <taxon>Eukaryota</taxon>
        <taxon>Fungi</taxon>
        <taxon>Dikarya</taxon>
        <taxon>Basidiomycota</taxon>
        <taxon>Agaricomycotina</taxon>
        <taxon>Agaricomycetes</taxon>
        <taxon>Polyporales</taxon>
        <taxon>Steccherinaceae</taxon>
        <taxon>Antrodiella</taxon>
    </lineage>
</organism>
<comment type="caution">
    <text evidence="3">The sequence shown here is derived from an EMBL/GenBank/DDBJ whole genome shotgun (WGS) entry which is preliminary data.</text>
</comment>
<name>A0A4S4N1R4_9APHY</name>
<feature type="region of interest" description="Disordered" evidence="1">
    <location>
        <begin position="544"/>
        <end position="593"/>
    </location>
</feature>
<dbReference type="Pfam" id="PF03399">
    <property type="entry name" value="SAC3_GANP"/>
    <property type="match status" value="2"/>
</dbReference>
<dbReference type="GO" id="GO:0070390">
    <property type="term" value="C:transcription export complex 2"/>
    <property type="evidence" value="ECO:0007669"/>
    <property type="project" value="TreeGrafter"/>
</dbReference>
<evidence type="ECO:0000313" key="3">
    <source>
        <dbReference type="EMBL" id="THH31671.1"/>
    </source>
</evidence>
<dbReference type="PANTHER" id="PTHR12436">
    <property type="entry name" value="80 KDA MCM3-ASSOCIATED PROTEIN"/>
    <property type="match status" value="1"/>
</dbReference>
<accession>A0A4S4N1R4</accession>
<feature type="domain" description="SAC3/GANP/THP3 conserved" evidence="2">
    <location>
        <begin position="215"/>
        <end position="368"/>
    </location>
</feature>
<evidence type="ECO:0000256" key="1">
    <source>
        <dbReference type="SAM" id="MobiDB-lite"/>
    </source>
</evidence>
<reference evidence="3 4" key="1">
    <citation type="submission" date="2019-02" db="EMBL/GenBank/DDBJ databases">
        <title>Genome sequencing of the rare red list fungi Antrodiella citrinella (Flaviporus citrinellus).</title>
        <authorList>
            <person name="Buettner E."/>
            <person name="Kellner H."/>
        </authorList>
    </citation>
    <scope>NUCLEOTIDE SEQUENCE [LARGE SCALE GENOMIC DNA]</scope>
    <source>
        <strain evidence="3 4">DSM 108506</strain>
    </source>
</reference>
<keyword evidence="4" id="KW-1185">Reference proteome</keyword>
<feature type="compositionally biased region" description="Basic and acidic residues" evidence="1">
    <location>
        <begin position="36"/>
        <end position="45"/>
    </location>
</feature>
<dbReference type="InterPro" id="IPR005062">
    <property type="entry name" value="SAC3/GANP/THP3_conserved"/>
</dbReference>
<protein>
    <recommendedName>
        <fullName evidence="2">SAC3/GANP/THP3 conserved domain-containing protein</fullName>
    </recommendedName>
</protein>
<dbReference type="PANTHER" id="PTHR12436:SF3">
    <property type="entry name" value="GERMINAL-CENTER ASSOCIATED NUCLEAR PROTEIN"/>
    <property type="match status" value="1"/>
</dbReference>